<organism evidence="3 4">
    <name type="scientific">Clytia hemisphaerica</name>
    <dbReference type="NCBI Taxonomy" id="252671"/>
    <lineage>
        <taxon>Eukaryota</taxon>
        <taxon>Metazoa</taxon>
        <taxon>Cnidaria</taxon>
        <taxon>Hydrozoa</taxon>
        <taxon>Hydroidolina</taxon>
        <taxon>Leptothecata</taxon>
        <taxon>Obeliida</taxon>
        <taxon>Clytiidae</taxon>
        <taxon>Clytia</taxon>
    </lineage>
</organism>
<evidence type="ECO:0000256" key="1">
    <source>
        <dbReference type="SAM" id="MobiDB-lite"/>
    </source>
</evidence>
<evidence type="ECO:0000313" key="4">
    <source>
        <dbReference type="Proteomes" id="UP000594262"/>
    </source>
</evidence>
<dbReference type="EnsemblMetazoa" id="CLYHEMT017352.1">
    <property type="protein sequence ID" value="CLYHEMP017352.1"/>
    <property type="gene ID" value="CLYHEMG017352"/>
</dbReference>
<evidence type="ECO:0000313" key="3">
    <source>
        <dbReference type="EnsemblMetazoa" id="CLYHEMP017352.1"/>
    </source>
</evidence>
<reference evidence="3" key="1">
    <citation type="submission" date="2021-01" db="UniProtKB">
        <authorList>
            <consortium name="EnsemblMetazoa"/>
        </authorList>
    </citation>
    <scope>IDENTIFICATION</scope>
</reference>
<keyword evidence="4" id="KW-1185">Reference proteome</keyword>
<feature type="region of interest" description="Disordered" evidence="1">
    <location>
        <begin position="1"/>
        <end position="28"/>
    </location>
</feature>
<dbReference type="Proteomes" id="UP000594262">
    <property type="component" value="Unplaced"/>
</dbReference>
<feature type="compositionally biased region" description="Low complexity" evidence="1">
    <location>
        <begin position="14"/>
        <end position="25"/>
    </location>
</feature>
<protein>
    <recommendedName>
        <fullName evidence="2">SGNH hydrolase-type esterase domain-containing protein</fullName>
    </recommendedName>
</protein>
<accession>A0A7M5X3W9</accession>
<proteinExistence type="predicted"/>
<evidence type="ECO:0000259" key="2">
    <source>
        <dbReference type="Pfam" id="PF13472"/>
    </source>
</evidence>
<dbReference type="OrthoDB" id="5982747at2759"/>
<dbReference type="Gene3D" id="3.40.50.12700">
    <property type="match status" value="1"/>
</dbReference>
<dbReference type="Gene3D" id="3.40.50.12690">
    <property type="match status" value="1"/>
</dbReference>
<dbReference type="Pfam" id="PF13472">
    <property type="entry name" value="Lipase_GDSL_2"/>
    <property type="match status" value="1"/>
</dbReference>
<name>A0A7M5X3W9_9CNID</name>
<dbReference type="SUPFAM" id="SSF52266">
    <property type="entry name" value="SGNH hydrolase"/>
    <property type="match status" value="1"/>
</dbReference>
<feature type="domain" description="SGNH hydrolase-type esterase" evidence="2">
    <location>
        <begin position="54"/>
        <end position="177"/>
    </location>
</feature>
<dbReference type="InterPro" id="IPR013830">
    <property type="entry name" value="SGNH_hydro"/>
</dbReference>
<dbReference type="AlphaFoldDB" id="A0A7M5X3W9"/>
<sequence length="194" mass="21814">KNHSVIKSSKEITQKSSSQKNQNKSASKRKDLLICGDSMLNNIEGNGVSAKSVKSIVRSFPGADSTDMIDYLKPLLNKKKPKYLILHVGTNDITSGCDTVKNLEKIREMINQITPETELIISNVITRDDKQGIQSEVNGINSVLHDFCEKYNLYLVNHDNITRKMLSKKKLHLNGTGISRFAQNLKEFILDSYC</sequence>